<protein>
    <submittedName>
        <fullName evidence="1">Uncharacterized protein</fullName>
    </submittedName>
</protein>
<accession>A0A0N4X991</accession>
<dbReference type="WBParaSite" id="HPLM_0002093301-mRNA-1">
    <property type="protein sequence ID" value="HPLM_0002093301-mRNA-1"/>
    <property type="gene ID" value="HPLM_0002093301"/>
</dbReference>
<dbReference type="OMA" id="CDTIRTR"/>
<evidence type="ECO:0000313" key="1">
    <source>
        <dbReference type="WBParaSite" id="HPLM_0002093301-mRNA-1"/>
    </source>
</evidence>
<name>A0A0N4X991_HAEPC</name>
<proteinExistence type="predicted"/>
<reference evidence="1" key="1">
    <citation type="submission" date="2017-02" db="UniProtKB">
        <authorList>
            <consortium name="WormBaseParasite"/>
        </authorList>
    </citation>
    <scope>IDENTIFICATION</scope>
</reference>
<organism evidence="1">
    <name type="scientific">Haemonchus placei</name>
    <name type="common">Barber's pole worm</name>
    <dbReference type="NCBI Taxonomy" id="6290"/>
    <lineage>
        <taxon>Eukaryota</taxon>
        <taxon>Metazoa</taxon>
        <taxon>Ecdysozoa</taxon>
        <taxon>Nematoda</taxon>
        <taxon>Chromadorea</taxon>
        <taxon>Rhabditida</taxon>
        <taxon>Rhabditina</taxon>
        <taxon>Rhabditomorpha</taxon>
        <taxon>Strongyloidea</taxon>
        <taxon>Trichostrongylidae</taxon>
        <taxon>Haemonchus</taxon>
    </lineage>
</organism>
<sequence>MDMETIEIVISDHLQTLTSLHDTLANLRLNVQNTKDQETLAFENYVRSTLSKLEQLTMDEKTNVVDSAHSRERKPDLEHDNVGEREGIQMIQEEYDIIERNTSFMEGIEEPEEEAERGDGKSVGAEEDSVDDFLNDLMEEDDGAVSRIQLELRNTEQAILDFDGLLRHLERERLCAPPPPRPRRYDQGHIDKAHRFMRCAFSKAFGHHYSDSCTVVRGVASRNQLVESNRRFKQCLEVICVRGLACKKNLTTFFYCRLVEATIAHSANSRTSLTPSVHGKRMHTKEGGKALQNCYAYEKNWPFLRTTLKYLILKSHAPSPSCWKHTYIARALSYANNSLRLPFFR</sequence>
<dbReference type="AlphaFoldDB" id="A0A0N4X991"/>